<evidence type="ECO:0000256" key="2">
    <source>
        <dbReference type="ARBA" id="ARBA00023219"/>
    </source>
</evidence>
<evidence type="ECO:0000256" key="3">
    <source>
        <dbReference type="SAM" id="MobiDB-lite"/>
    </source>
</evidence>
<keyword evidence="1" id="KW-1188">Viral release from host cell</keyword>
<comment type="caution">
    <text evidence="4">The sequence shown here is derived from an EMBL/GenBank/DDBJ whole genome shotgun (WGS) entry which is preliminary data.</text>
</comment>
<sequence length="287" mass="31412">MTDNPALADTAWLDQHTLNDRQRRFVLAYLETSVAAQAAEKAGYKQPHVQGPRLLSNVVVKAAIADGRSQIEQKAMLDATKVAELWAEIATADPNELTQHIHAPCRYCHGIDHAYQWKTKREFTEAKAAAVFDLYSDDALREAAMAGQIEDARIPDDAGGYGYRLTDDPNPDCPECSGFGIEITRMADTRKLKGGARILFDGVKETKQGIEIKMQDRGKALENLAKHFGMFAGKVDAEEVSPLERLVSRLVSNENAVPVRPDPEPQDASTAPAHPLDGGADDHPAND</sequence>
<evidence type="ECO:0000256" key="1">
    <source>
        <dbReference type="ARBA" id="ARBA00022612"/>
    </source>
</evidence>
<feature type="region of interest" description="Disordered" evidence="3">
    <location>
        <begin position="252"/>
        <end position="287"/>
    </location>
</feature>
<dbReference type="InterPro" id="IPR005335">
    <property type="entry name" value="Terminase_ssu"/>
</dbReference>
<reference evidence="5" key="1">
    <citation type="journal article" date="2019" name="Int. J. Syst. Evol. Microbiol.">
        <title>The Global Catalogue of Microorganisms (GCM) 10K type strain sequencing project: providing services to taxonomists for standard genome sequencing and annotation.</title>
        <authorList>
            <consortium name="The Broad Institute Genomics Platform"/>
            <consortium name="The Broad Institute Genome Sequencing Center for Infectious Disease"/>
            <person name="Wu L."/>
            <person name="Ma J."/>
        </authorList>
    </citation>
    <scope>NUCLEOTIDE SEQUENCE [LARGE SCALE GENOMIC DNA]</scope>
    <source>
        <strain evidence="5">KCTC 42911</strain>
    </source>
</reference>
<dbReference type="Gene3D" id="1.10.10.1400">
    <property type="entry name" value="Terminase, small subunit, N-terminal DNA-binding domain, HTH motif"/>
    <property type="match status" value="1"/>
</dbReference>
<name>A0ABV7TIL7_9RHOB</name>
<proteinExistence type="predicted"/>
<dbReference type="PANTHER" id="PTHR41328">
    <property type="entry name" value="TERMINASE SMALL SUBUNIT-RELATED"/>
    <property type="match status" value="1"/>
</dbReference>
<dbReference type="InterPro" id="IPR052404">
    <property type="entry name" value="SPP1-like_terminase"/>
</dbReference>
<dbReference type="InterPro" id="IPR038713">
    <property type="entry name" value="Terminase_Gp1_N_sf"/>
</dbReference>
<keyword evidence="2" id="KW-0231">Viral genome packaging</keyword>
<organism evidence="4 5">
    <name type="scientific">Lutimaribacter marinistellae</name>
    <dbReference type="NCBI Taxonomy" id="1820329"/>
    <lineage>
        <taxon>Bacteria</taxon>
        <taxon>Pseudomonadati</taxon>
        <taxon>Pseudomonadota</taxon>
        <taxon>Alphaproteobacteria</taxon>
        <taxon>Rhodobacterales</taxon>
        <taxon>Roseobacteraceae</taxon>
        <taxon>Lutimaribacter</taxon>
    </lineage>
</organism>
<evidence type="ECO:0000313" key="5">
    <source>
        <dbReference type="Proteomes" id="UP001595629"/>
    </source>
</evidence>
<evidence type="ECO:0000313" key="4">
    <source>
        <dbReference type="EMBL" id="MFC3615141.1"/>
    </source>
</evidence>
<accession>A0ABV7TIL7</accession>
<dbReference type="Pfam" id="PF03592">
    <property type="entry name" value="Terminase_2"/>
    <property type="match status" value="1"/>
</dbReference>
<protein>
    <submittedName>
        <fullName evidence="4">Terminase small subunit</fullName>
    </submittedName>
</protein>
<keyword evidence="5" id="KW-1185">Reference proteome</keyword>
<dbReference type="PANTHER" id="PTHR41328:SF2">
    <property type="entry name" value="TERMINASE SMALL SUBUNIT"/>
    <property type="match status" value="1"/>
</dbReference>
<dbReference type="Proteomes" id="UP001595629">
    <property type="component" value="Unassembled WGS sequence"/>
</dbReference>
<dbReference type="RefSeq" id="WP_386736405.1">
    <property type="nucleotide sequence ID" value="NZ_JBHRXI010000016.1"/>
</dbReference>
<dbReference type="EMBL" id="JBHRXI010000016">
    <property type="protein sequence ID" value="MFC3615141.1"/>
    <property type="molecule type" value="Genomic_DNA"/>
</dbReference>
<gene>
    <name evidence="4" type="ORF">ACFORG_15355</name>
</gene>